<keyword evidence="2" id="KW-0812">Transmembrane</keyword>
<keyword evidence="2" id="KW-0472">Membrane</keyword>
<feature type="compositionally biased region" description="Acidic residues" evidence="1">
    <location>
        <begin position="1"/>
        <end position="10"/>
    </location>
</feature>
<evidence type="ECO:0000256" key="2">
    <source>
        <dbReference type="SAM" id="Phobius"/>
    </source>
</evidence>
<feature type="compositionally biased region" description="Low complexity" evidence="1">
    <location>
        <begin position="126"/>
        <end position="147"/>
    </location>
</feature>
<evidence type="ECO:0000313" key="3">
    <source>
        <dbReference type="EMBL" id="GAA1500098.1"/>
    </source>
</evidence>
<name>A0ABN1ZJK9_9ACTN</name>
<accession>A0ABN1ZJK9</accession>
<feature type="region of interest" description="Disordered" evidence="1">
    <location>
        <begin position="1"/>
        <end position="192"/>
    </location>
</feature>
<proteinExistence type="predicted"/>
<feature type="compositionally biased region" description="Low complexity" evidence="1">
    <location>
        <begin position="24"/>
        <end position="56"/>
    </location>
</feature>
<dbReference type="Proteomes" id="UP001500443">
    <property type="component" value="Unassembled WGS sequence"/>
</dbReference>
<keyword evidence="4" id="KW-1185">Reference proteome</keyword>
<keyword evidence="2" id="KW-1133">Transmembrane helix</keyword>
<feature type="transmembrane region" description="Helical" evidence="2">
    <location>
        <begin position="222"/>
        <end position="244"/>
    </location>
</feature>
<protein>
    <recommendedName>
        <fullName evidence="5">Integral membrane protein</fullName>
    </recommendedName>
</protein>
<feature type="transmembrane region" description="Helical" evidence="2">
    <location>
        <begin position="251"/>
        <end position="269"/>
    </location>
</feature>
<feature type="compositionally biased region" description="Gly residues" evidence="1">
    <location>
        <begin position="92"/>
        <end position="117"/>
    </location>
</feature>
<dbReference type="EMBL" id="BAAAPF010000268">
    <property type="protein sequence ID" value="GAA1500098.1"/>
    <property type="molecule type" value="Genomic_DNA"/>
</dbReference>
<comment type="caution">
    <text evidence="3">The sequence shown here is derived from an EMBL/GenBank/DDBJ whole genome shotgun (WGS) entry which is preliminary data.</text>
</comment>
<gene>
    <name evidence="3" type="ORF">GCM10009802_55050</name>
</gene>
<feature type="transmembrane region" description="Helical" evidence="2">
    <location>
        <begin position="398"/>
        <end position="415"/>
    </location>
</feature>
<feature type="transmembrane region" description="Helical" evidence="2">
    <location>
        <begin position="289"/>
        <end position="315"/>
    </location>
</feature>
<evidence type="ECO:0000256" key="1">
    <source>
        <dbReference type="SAM" id="MobiDB-lite"/>
    </source>
</evidence>
<organism evidence="3 4">
    <name type="scientific">Streptomyces synnematoformans</name>
    <dbReference type="NCBI Taxonomy" id="415721"/>
    <lineage>
        <taxon>Bacteria</taxon>
        <taxon>Bacillati</taxon>
        <taxon>Actinomycetota</taxon>
        <taxon>Actinomycetes</taxon>
        <taxon>Kitasatosporales</taxon>
        <taxon>Streptomycetaceae</taxon>
        <taxon>Streptomyces</taxon>
    </lineage>
</organism>
<evidence type="ECO:0008006" key="5">
    <source>
        <dbReference type="Google" id="ProtNLM"/>
    </source>
</evidence>
<evidence type="ECO:0000313" key="4">
    <source>
        <dbReference type="Proteomes" id="UP001500443"/>
    </source>
</evidence>
<feature type="transmembrane region" description="Helical" evidence="2">
    <location>
        <begin position="427"/>
        <end position="446"/>
    </location>
</feature>
<reference evidence="4" key="1">
    <citation type="journal article" date="2019" name="Int. J. Syst. Evol. Microbiol.">
        <title>The Global Catalogue of Microorganisms (GCM) 10K type strain sequencing project: providing services to taxonomists for standard genome sequencing and annotation.</title>
        <authorList>
            <consortium name="The Broad Institute Genomics Platform"/>
            <consortium name="The Broad Institute Genome Sequencing Center for Infectious Disease"/>
            <person name="Wu L."/>
            <person name="Ma J."/>
        </authorList>
    </citation>
    <scope>NUCLEOTIDE SEQUENCE [LARGE SCALE GENOMIC DNA]</scope>
    <source>
        <strain evidence="4">JCM 15481</strain>
    </source>
</reference>
<sequence length="558" mass="53905">MAVEAGDDDTYAPAAGAAAGGTESGAAAPPAAGAEGESAGGPAAADAAGGPADSGGTWSGAERGSGDGPQAGRPQVGSPQAGGAAGVPVQRGDGGTGPGTERGTGGGPRRSGSGGEVPTGSGVPHGTGSASAGSRATAAGSGATGAAVPGAETGSDSAPASDFDRRRDGFAAGEGVPAGVAHSPGASRQWVSDELTRSADTLAARAAAAGGTWPAALWRRTLYVIGAGLLALLLVVGLTALGPGWTRARTAALLAAVLTAGLLAGAAWLNRARGGLLAPVVGEDGRLSAGRAVAVAGALLAGYALLHLALALALADGSAARDRLLDGLGWSGTGPGTGAGGAAGLVAALADVRAAARGARAVVAYRLRSGGLTKTRAARPRAADLLTDDAGRAAAVDIQYAVVAAAALLFALVQLGRRPEQLPGLPWGVAALVAVSAAVHLAARLVDGGRPAVLSVVRVREPGDLHTAIRTGDDVEVRGTGFVPAGAESPEQLARVVVRIGAVHVHVPLVPVAGGFANPTATRLTVPVPVDVEPGRTELRVVTAGGAESAPYLLDIVD</sequence>